<feature type="transmembrane region" description="Helical" evidence="8">
    <location>
        <begin position="268"/>
        <end position="286"/>
    </location>
</feature>
<feature type="transmembrane region" description="Helical" evidence="8">
    <location>
        <begin position="122"/>
        <end position="147"/>
    </location>
</feature>
<accession>A0AAV5AMB9</accession>
<dbReference type="InterPro" id="IPR044851">
    <property type="entry name" value="Wax_synthase"/>
</dbReference>
<dbReference type="PANTHER" id="PTHR31595">
    <property type="entry name" value="LONG-CHAIN-ALCOHOL O-FATTY-ACYLTRANSFERASE 3-RELATED"/>
    <property type="match status" value="1"/>
</dbReference>
<evidence type="ECO:0000256" key="8">
    <source>
        <dbReference type="SAM" id="Phobius"/>
    </source>
</evidence>
<evidence type="ECO:0000256" key="4">
    <source>
        <dbReference type="ARBA" id="ARBA00022679"/>
    </source>
</evidence>
<dbReference type="PANTHER" id="PTHR31595:SF57">
    <property type="entry name" value="OS04G0481900 PROTEIN"/>
    <property type="match status" value="1"/>
</dbReference>
<keyword evidence="5 8" id="KW-0812">Transmembrane</keyword>
<reference evidence="10" key="1">
    <citation type="submission" date="2021-10" db="EMBL/GenBank/DDBJ databases">
        <title>De novo Genome Assembly of Clathrus columnatus (Basidiomycota, Fungi) Using Illumina and Nanopore Sequence Data.</title>
        <authorList>
            <person name="Ogiso-Tanaka E."/>
            <person name="Itagaki H."/>
            <person name="Hosoya T."/>
            <person name="Hosaka K."/>
        </authorList>
    </citation>
    <scope>NUCLEOTIDE SEQUENCE</scope>
    <source>
        <strain evidence="10">MO-923</strain>
    </source>
</reference>
<proteinExistence type="inferred from homology"/>
<dbReference type="GO" id="GO:0008374">
    <property type="term" value="F:O-acyltransferase activity"/>
    <property type="evidence" value="ECO:0007669"/>
    <property type="project" value="InterPro"/>
</dbReference>
<dbReference type="Proteomes" id="UP001050691">
    <property type="component" value="Unassembled WGS sequence"/>
</dbReference>
<evidence type="ECO:0000256" key="6">
    <source>
        <dbReference type="ARBA" id="ARBA00022989"/>
    </source>
</evidence>
<evidence type="ECO:0000256" key="3">
    <source>
        <dbReference type="ARBA" id="ARBA00007282"/>
    </source>
</evidence>
<comment type="subcellular location">
    <subcellularLocation>
        <location evidence="1">Membrane</location>
        <topology evidence="1">Multi-pass membrane protein</topology>
    </subcellularLocation>
</comment>
<keyword evidence="7 8" id="KW-0472">Membrane</keyword>
<keyword evidence="6 8" id="KW-1133">Transmembrane helix</keyword>
<comment type="caution">
    <text evidence="10">The sequence shown here is derived from an EMBL/GenBank/DDBJ whole genome shotgun (WGS) entry which is preliminary data.</text>
</comment>
<organism evidence="10 11">
    <name type="scientific">Clathrus columnatus</name>
    <dbReference type="NCBI Taxonomy" id="1419009"/>
    <lineage>
        <taxon>Eukaryota</taxon>
        <taxon>Fungi</taxon>
        <taxon>Dikarya</taxon>
        <taxon>Basidiomycota</taxon>
        <taxon>Agaricomycotina</taxon>
        <taxon>Agaricomycetes</taxon>
        <taxon>Phallomycetidae</taxon>
        <taxon>Phallales</taxon>
        <taxon>Clathraceae</taxon>
        <taxon>Clathrus</taxon>
    </lineage>
</organism>
<evidence type="ECO:0000313" key="11">
    <source>
        <dbReference type="Proteomes" id="UP001050691"/>
    </source>
</evidence>
<dbReference type="Pfam" id="PF13813">
    <property type="entry name" value="MBOAT_2"/>
    <property type="match status" value="1"/>
</dbReference>
<keyword evidence="4" id="KW-0808">Transferase</keyword>
<evidence type="ECO:0000256" key="1">
    <source>
        <dbReference type="ARBA" id="ARBA00004141"/>
    </source>
</evidence>
<dbReference type="GO" id="GO:0006629">
    <property type="term" value="P:lipid metabolic process"/>
    <property type="evidence" value="ECO:0007669"/>
    <property type="project" value="InterPro"/>
</dbReference>
<gene>
    <name evidence="10" type="ORF">Clacol_008323</name>
</gene>
<keyword evidence="11" id="KW-1185">Reference proteome</keyword>
<evidence type="ECO:0000256" key="7">
    <source>
        <dbReference type="ARBA" id="ARBA00023136"/>
    </source>
</evidence>
<evidence type="ECO:0000313" key="10">
    <source>
        <dbReference type="EMBL" id="GJJ14066.1"/>
    </source>
</evidence>
<name>A0AAV5AMB9_9AGAM</name>
<evidence type="ECO:0000259" key="9">
    <source>
        <dbReference type="Pfam" id="PF13813"/>
    </source>
</evidence>
<feature type="domain" description="Wax synthase" evidence="9">
    <location>
        <begin position="162"/>
        <end position="245"/>
    </location>
</feature>
<dbReference type="InterPro" id="IPR032805">
    <property type="entry name" value="Wax_synthase_dom"/>
</dbReference>
<evidence type="ECO:0000256" key="2">
    <source>
        <dbReference type="ARBA" id="ARBA00005179"/>
    </source>
</evidence>
<dbReference type="AlphaFoldDB" id="A0AAV5AMB9"/>
<comment type="similarity">
    <text evidence="3">Belongs to the wax synthase family.</text>
</comment>
<dbReference type="GO" id="GO:0016020">
    <property type="term" value="C:membrane"/>
    <property type="evidence" value="ECO:0007669"/>
    <property type="project" value="UniProtKB-SubCell"/>
</dbReference>
<evidence type="ECO:0000256" key="5">
    <source>
        <dbReference type="ARBA" id="ARBA00022692"/>
    </source>
</evidence>
<dbReference type="EMBL" id="BPWL01000009">
    <property type="protein sequence ID" value="GJJ14066.1"/>
    <property type="molecule type" value="Genomic_DNA"/>
</dbReference>
<protein>
    <recommendedName>
        <fullName evidence="9">Wax synthase domain-containing protein</fullName>
    </recommendedName>
</protein>
<comment type="pathway">
    <text evidence="2">Secondary metabolite biosynthesis.</text>
</comment>
<sequence length="328" mass="37550">MGLGLVSLTMFAKALDFIFSTPTNNIDKQDRNTTTFMVALSEANTLMSTVRGIGIEHGKAIPLPPETRSLEKRLFLKATFFMFLRSYILFDLLEFTLKLTPPLRTYKGGSIYVESLPIPQRLILAMFIHISTGCFIIEVMQAAYFFATLMGVGVLNQSPSLWPPIFYHPWQAESLQEFWGKRWHQLLRRTFLILGGYPCEWIGNKIGLGRVFLLFGTFLASGLFHELPCYLLRRSFDWRPPLFFLSQALLICLERAWQAMTGKKIRGWWGRLWVYFSLLILAQILVDSWHSRGLGGGIVIHPRLSPSRHLILPILNDTPKSYNDSTNA</sequence>